<dbReference type="PROSITE" id="PS51987">
    <property type="entry name" value="GS_CATALYTIC"/>
    <property type="match status" value="1"/>
</dbReference>
<dbReference type="EMBL" id="PTIS01000004">
    <property type="protein sequence ID" value="PPK48772.1"/>
    <property type="molecule type" value="Genomic_DNA"/>
</dbReference>
<dbReference type="SUPFAM" id="SSF55931">
    <property type="entry name" value="Glutamine synthetase/guanido kinase"/>
    <property type="match status" value="1"/>
</dbReference>
<organism evidence="6 7">
    <name type="scientific">Clostridium algidicarnis DSM 15099</name>
    <dbReference type="NCBI Taxonomy" id="1121295"/>
    <lineage>
        <taxon>Bacteria</taxon>
        <taxon>Bacillati</taxon>
        <taxon>Bacillota</taxon>
        <taxon>Clostridia</taxon>
        <taxon>Eubacteriales</taxon>
        <taxon>Clostridiaceae</taxon>
        <taxon>Clostridium</taxon>
    </lineage>
</organism>
<evidence type="ECO:0000256" key="2">
    <source>
        <dbReference type="ARBA" id="ARBA00012937"/>
    </source>
</evidence>
<evidence type="ECO:0000256" key="1">
    <source>
        <dbReference type="ARBA" id="ARBA00009897"/>
    </source>
</evidence>
<dbReference type="GO" id="GO:0016020">
    <property type="term" value="C:membrane"/>
    <property type="evidence" value="ECO:0007669"/>
    <property type="project" value="TreeGrafter"/>
</dbReference>
<dbReference type="OrthoDB" id="9807095at2"/>
<dbReference type="SMART" id="SM01230">
    <property type="entry name" value="Gln-synt_C"/>
    <property type="match status" value="1"/>
</dbReference>
<evidence type="ECO:0000256" key="4">
    <source>
        <dbReference type="RuleBase" id="RU000384"/>
    </source>
</evidence>
<dbReference type="InterPro" id="IPR014746">
    <property type="entry name" value="Gln_synth/guanido_kin_cat_dom"/>
</dbReference>
<protein>
    <recommendedName>
        <fullName evidence="2">glutamine synthetase</fullName>
        <ecNumber evidence="2">6.3.1.2</ecNumber>
    </recommendedName>
</protein>
<evidence type="ECO:0000256" key="3">
    <source>
        <dbReference type="PROSITE-ProRule" id="PRU01331"/>
    </source>
</evidence>
<reference evidence="6 7" key="1">
    <citation type="submission" date="2018-02" db="EMBL/GenBank/DDBJ databases">
        <title>Genomic Encyclopedia of Archaeal and Bacterial Type Strains, Phase II (KMG-II): from individual species to whole genera.</title>
        <authorList>
            <person name="Goeker M."/>
        </authorList>
    </citation>
    <scope>NUCLEOTIDE SEQUENCE [LARGE SCALE GENOMIC DNA]</scope>
    <source>
        <strain evidence="6 7">DSM 15099</strain>
    </source>
</reference>
<dbReference type="GO" id="GO:0006542">
    <property type="term" value="P:glutamine biosynthetic process"/>
    <property type="evidence" value="ECO:0007669"/>
    <property type="project" value="TreeGrafter"/>
</dbReference>
<dbReference type="Proteomes" id="UP000239863">
    <property type="component" value="Unassembled WGS sequence"/>
</dbReference>
<dbReference type="Gene3D" id="3.30.590.10">
    <property type="entry name" value="Glutamine synthetase/guanido kinase, catalytic domain"/>
    <property type="match status" value="1"/>
</dbReference>
<feature type="domain" description="GS catalytic" evidence="5">
    <location>
        <begin position="131"/>
        <end position="554"/>
    </location>
</feature>
<dbReference type="GO" id="GO:0005737">
    <property type="term" value="C:cytoplasm"/>
    <property type="evidence" value="ECO:0007669"/>
    <property type="project" value="TreeGrafter"/>
</dbReference>
<accession>A0A2S6FYS0</accession>
<dbReference type="RefSeq" id="WP_104409506.1">
    <property type="nucleotide sequence ID" value="NZ_PTIS01000004.1"/>
</dbReference>
<comment type="caution">
    <text evidence="6">The sequence shown here is derived from an EMBL/GenBank/DDBJ whole genome shotgun (WGS) entry which is preliminary data.</text>
</comment>
<evidence type="ECO:0000259" key="5">
    <source>
        <dbReference type="PROSITE" id="PS51987"/>
    </source>
</evidence>
<dbReference type="PANTHER" id="PTHR43407">
    <property type="entry name" value="GLUTAMINE SYNTHETASE"/>
    <property type="match status" value="1"/>
</dbReference>
<evidence type="ECO:0000313" key="7">
    <source>
        <dbReference type="Proteomes" id="UP000239863"/>
    </source>
</evidence>
<gene>
    <name evidence="6" type="ORF">BD821_10431</name>
</gene>
<dbReference type="EC" id="6.3.1.2" evidence="2"/>
<dbReference type="GO" id="GO:0004356">
    <property type="term" value="F:glutamine synthetase activity"/>
    <property type="evidence" value="ECO:0007669"/>
    <property type="project" value="UniProtKB-EC"/>
</dbReference>
<evidence type="ECO:0000313" key="6">
    <source>
        <dbReference type="EMBL" id="PPK48772.1"/>
    </source>
</evidence>
<dbReference type="Pfam" id="PF00120">
    <property type="entry name" value="Gln-synt_C"/>
    <property type="match status" value="1"/>
</dbReference>
<dbReference type="GO" id="GO:0019740">
    <property type="term" value="P:nitrogen utilization"/>
    <property type="evidence" value="ECO:0007669"/>
    <property type="project" value="TreeGrafter"/>
</dbReference>
<dbReference type="AlphaFoldDB" id="A0A2S6FYS0"/>
<proteinExistence type="inferred from homology"/>
<dbReference type="STRING" id="37659.GCA_000703125_00872"/>
<sequence>MKNDLIFLIPETSHNETSLKSIINNHPEIRFISLVGIDLAGNDTDERIPIKAFLNDLDTFLNGVAAQTDGSSVTLPGIASLNNAKIDMMCDLNCNWYIDYNYENIDPICNKPIGTLRIPCFLYHNGNPVDSRHILKRSIDYFKSTILSLLSKNPNSLSSHGISFEDIEDINVTSATELEFWVKTPNDEAELEELSTSQVLHEQYWTRTKGSVRTALEQSLMLMDSYGLEPEMGHKEVGGVKAKIDDLGNLTHIMEQMEIDWRFSTPIQAADNELLVRNIVRETFRQNGLDVTFLAKPIDGVAGSGEHIHVGICLKLKNGKLINLFASNKNHFLSSIGYGSLMGILKNYEIINPFISSTNDSLKRLKPGFEAPICITTSLGVTIEVPSRNRTILIALIRDIINPMATRFELRSPNPHTNTYIAISVLYMSMIDGIKYALENNKNEDDLLAELSKSPGEPSIYLEKERAYRTEEDVFDFFCEDERIKYFGKAPATVYENLKAFEMYPDKLDVLKMGNVFNDSIINSFKISVIERWVTEIKNRIINSYMDEIRSYKMLHSLDKALDLDVTNWMNVNELRHYIMKDSYSNRCLFTKIKKSIIDKNYSSVSDFQLELEDKMNLLRTLYTNYRRNLLDV</sequence>
<dbReference type="InterPro" id="IPR008146">
    <property type="entry name" value="Gln_synth_cat_dom"/>
</dbReference>
<dbReference type="PANTHER" id="PTHR43407:SF1">
    <property type="entry name" value="LENGSIN"/>
    <property type="match status" value="1"/>
</dbReference>
<name>A0A2S6FYS0_9CLOT</name>
<comment type="similarity">
    <text evidence="1 3 4">Belongs to the glutamine synthetase family.</text>
</comment>